<protein>
    <submittedName>
        <fullName evidence="2">Uncharacterized protein</fullName>
    </submittedName>
</protein>
<dbReference type="Pfam" id="PF09810">
    <property type="entry name" value="Exo5"/>
    <property type="match status" value="1"/>
</dbReference>
<dbReference type="InterPro" id="IPR019190">
    <property type="entry name" value="EXOV"/>
</dbReference>
<organism evidence="2 3">
    <name type="scientific">Prunus yedoensis var. nudiflora</name>
    <dbReference type="NCBI Taxonomy" id="2094558"/>
    <lineage>
        <taxon>Eukaryota</taxon>
        <taxon>Viridiplantae</taxon>
        <taxon>Streptophyta</taxon>
        <taxon>Embryophyta</taxon>
        <taxon>Tracheophyta</taxon>
        <taxon>Spermatophyta</taxon>
        <taxon>Magnoliopsida</taxon>
        <taxon>eudicotyledons</taxon>
        <taxon>Gunneridae</taxon>
        <taxon>Pentapetalae</taxon>
        <taxon>rosids</taxon>
        <taxon>fabids</taxon>
        <taxon>Rosales</taxon>
        <taxon>Rosaceae</taxon>
        <taxon>Amygdaloideae</taxon>
        <taxon>Amygdaleae</taxon>
        <taxon>Prunus</taxon>
    </lineage>
</organism>
<dbReference type="GO" id="GO:0005634">
    <property type="term" value="C:nucleus"/>
    <property type="evidence" value="ECO:0007669"/>
    <property type="project" value="TreeGrafter"/>
</dbReference>
<proteinExistence type="inferred from homology"/>
<accession>A0A314XYF3</accession>
<dbReference type="GO" id="GO:0036297">
    <property type="term" value="P:interstrand cross-link repair"/>
    <property type="evidence" value="ECO:0007669"/>
    <property type="project" value="TreeGrafter"/>
</dbReference>
<name>A0A314XYF3_PRUYE</name>
<dbReference type="GO" id="GO:0045145">
    <property type="term" value="F:single-stranded DNA 5'-3' DNA exonuclease activity"/>
    <property type="evidence" value="ECO:0007669"/>
    <property type="project" value="InterPro"/>
</dbReference>
<sequence>MSKGPSSHIDIEKGSARHAKLEEEVVKKVKVRIESIEDRWALKLLNFIAGVNQLLSEGLTRELPL</sequence>
<reference evidence="2 3" key="1">
    <citation type="submission" date="2018-02" db="EMBL/GenBank/DDBJ databases">
        <title>Draft genome of wild Prunus yedoensis var. nudiflora.</title>
        <authorList>
            <person name="Baek S."/>
            <person name="Kim J.-H."/>
            <person name="Choi K."/>
            <person name="Kim G.-B."/>
            <person name="Cho A."/>
            <person name="Jang H."/>
            <person name="Shin C.-H."/>
            <person name="Yu H.-J."/>
            <person name="Mun J.-H."/>
        </authorList>
    </citation>
    <scope>NUCLEOTIDE SEQUENCE [LARGE SCALE GENOMIC DNA]</scope>
    <source>
        <strain evidence="3">cv. Jeju island</strain>
        <tissue evidence="2">Leaf</tissue>
    </source>
</reference>
<dbReference type="PANTHER" id="PTHR14464">
    <property type="entry name" value="EXONUCLEASE V"/>
    <property type="match status" value="1"/>
</dbReference>
<evidence type="ECO:0000256" key="1">
    <source>
        <dbReference type="ARBA" id="ARBA00009797"/>
    </source>
</evidence>
<evidence type="ECO:0000313" key="3">
    <source>
        <dbReference type="Proteomes" id="UP000250321"/>
    </source>
</evidence>
<evidence type="ECO:0000313" key="2">
    <source>
        <dbReference type="EMBL" id="PQP99601.1"/>
    </source>
</evidence>
<gene>
    <name evidence="2" type="ORF">Pyn_01109</name>
</gene>
<comment type="similarity">
    <text evidence="1">Belongs to the EXO5 family.</text>
</comment>
<dbReference type="AlphaFoldDB" id="A0A314XYF3"/>
<dbReference type="EMBL" id="PJQY01001791">
    <property type="protein sequence ID" value="PQP99601.1"/>
    <property type="molecule type" value="Genomic_DNA"/>
</dbReference>
<dbReference type="STRING" id="2094558.A0A314XYF3"/>
<dbReference type="OrthoDB" id="1736410at2759"/>
<keyword evidence="3" id="KW-1185">Reference proteome</keyword>
<comment type="caution">
    <text evidence="2">The sequence shown here is derived from an EMBL/GenBank/DDBJ whole genome shotgun (WGS) entry which is preliminary data.</text>
</comment>
<dbReference type="PANTHER" id="PTHR14464:SF4">
    <property type="entry name" value="EXONUCLEASE V"/>
    <property type="match status" value="1"/>
</dbReference>
<dbReference type="Proteomes" id="UP000250321">
    <property type="component" value="Unassembled WGS sequence"/>
</dbReference>